<comment type="caution">
    <text evidence="1">The sequence shown here is derived from an EMBL/GenBank/DDBJ whole genome shotgun (WGS) entry which is preliminary data.</text>
</comment>
<name>A0AAE1DK20_9GAST</name>
<evidence type="ECO:0000313" key="2">
    <source>
        <dbReference type="Proteomes" id="UP001283361"/>
    </source>
</evidence>
<dbReference type="AlphaFoldDB" id="A0AAE1DK20"/>
<dbReference type="EMBL" id="JAWDGP010003531">
    <property type="protein sequence ID" value="KAK3773594.1"/>
    <property type="molecule type" value="Genomic_DNA"/>
</dbReference>
<proteinExistence type="predicted"/>
<protein>
    <submittedName>
        <fullName evidence="1">Uncharacterized protein</fullName>
    </submittedName>
</protein>
<gene>
    <name evidence="1" type="ORF">RRG08_022303</name>
</gene>
<keyword evidence="2" id="KW-1185">Reference proteome</keyword>
<organism evidence="1 2">
    <name type="scientific">Elysia crispata</name>
    <name type="common">lettuce slug</name>
    <dbReference type="NCBI Taxonomy" id="231223"/>
    <lineage>
        <taxon>Eukaryota</taxon>
        <taxon>Metazoa</taxon>
        <taxon>Spiralia</taxon>
        <taxon>Lophotrochozoa</taxon>
        <taxon>Mollusca</taxon>
        <taxon>Gastropoda</taxon>
        <taxon>Heterobranchia</taxon>
        <taxon>Euthyneura</taxon>
        <taxon>Panpulmonata</taxon>
        <taxon>Sacoglossa</taxon>
        <taxon>Placobranchoidea</taxon>
        <taxon>Plakobranchidae</taxon>
        <taxon>Elysia</taxon>
    </lineage>
</organism>
<accession>A0AAE1DK20</accession>
<evidence type="ECO:0000313" key="1">
    <source>
        <dbReference type="EMBL" id="KAK3773594.1"/>
    </source>
</evidence>
<dbReference type="Proteomes" id="UP001283361">
    <property type="component" value="Unassembled WGS sequence"/>
</dbReference>
<reference evidence="1" key="1">
    <citation type="journal article" date="2023" name="G3 (Bethesda)">
        <title>A reference genome for the long-term kleptoplast-retaining sea slug Elysia crispata morphotype clarki.</title>
        <authorList>
            <person name="Eastman K.E."/>
            <person name="Pendleton A.L."/>
            <person name="Shaikh M.A."/>
            <person name="Suttiyut T."/>
            <person name="Ogas R."/>
            <person name="Tomko P."/>
            <person name="Gavelis G."/>
            <person name="Widhalm J.R."/>
            <person name="Wisecaver J.H."/>
        </authorList>
    </citation>
    <scope>NUCLEOTIDE SEQUENCE</scope>
    <source>
        <strain evidence="1">ECLA1</strain>
    </source>
</reference>
<sequence length="128" mass="14324">MDKHQLRVAGCSPGVKMALDAGYKHVLQVISVPDFLDECQFVQLPVSSMQKVKFCQSKTPTNIVSLEALQREPQGNTSHPLQYQSLPSIFITRLRDYKLIRTETNILDCSGAQCIGHGLSYDLEKSRS</sequence>